<dbReference type="AlphaFoldDB" id="A0A645FC06"/>
<protein>
    <recommendedName>
        <fullName evidence="2">CGNR zinc finger domain-containing protein</fullName>
    </recommendedName>
</protein>
<comment type="caution">
    <text evidence="1">The sequence shown here is derived from an EMBL/GenBank/DDBJ whole genome shotgun (WGS) entry which is preliminary data.</text>
</comment>
<dbReference type="EMBL" id="VSSQ01058167">
    <property type="protein sequence ID" value="MPN11898.1"/>
    <property type="molecule type" value="Genomic_DNA"/>
</dbReference>
<proteinExistence type="predicted"/>
<accession>A0A645FC06</accession>
<dbReference type="Gene3D" id="1.10.3300.10">
    <property type="entry name" value="Jann2411-like domain"/>
    <property type="match status" value="1"/>
</dbReference>
<evidence type="ECO:0000313" key="1">
    <source>
        <dbReference type="EMBL" id="MPN11898.1"/>
    </source>
</evidence>
<name>A0A645FC06_9ZZZZ</name>
<reference evidence="1" key="1">
    <citation type="submission" date="2019-08" db="EMBL/GenBank/DDBJ databases">
        <authorList>
            <person name="Kucharzyk K."/>
            <person name="Murdoch R.W."/>
            <person name="Higgins S."/>
            <person name="Loffler F."/>
        </authorList>
    </citation>
    <scope>NUCLEOTIDE SEQUENCE</scope>
</reference>
<sequence>MELGRQITENADDADRTCATFPARHGLLGLGGAKEDAGPFSSGDVAPCYRPVNEKGYGEELERFKAELQALYQHFVSTRVDAAVAFDEMPAISGILRYKLTAGATPQLIWDTGSLLNVLRLAYASLVTDPAIPLKVCKNCSKVYYNPHAKSEFCGTKCRNYYNVRAFRKRELK</sequence>
<organism evidence="1">
    <name type="scientific">bioreactor metagenome</name>
    <dbReference type="NCBI Taxonomy" id="1076179"/>
    <lineage>
        <taxon>unclassified sequences</taxon>
        <taxon>metagenomes</taxon>
        <taxon>ecological metagenomes</taxon>
    </lineage>
</organism>
<dbReference type="InterPro" id="IPR023286">
    <property type="entry name" value="ABATE_dom_sf"/>
</dbReference>
<gene>
    <name evidence="1" type="ORF">SDC9_159207</name>
</gene>
<dbReference type="SUPFAM" id="SSF160904">
    <property type="entry name" value="Jann2411-like"/>
    <property type="match status" value="1"/>
</dbReference>
<evidence type="ECO:0008006" key="2">
    <source>
        <dbReference type="Google" id="ProtNLM"/>
    </source>
</evidence>